<name>A0ABV4UKQ6_9MICC</name>
<evidence type="ECO:0000313" key="8">
    <source>
        <dbReference type="Proteomes" id="UP001575652"/>
    </source>
</evidence>
<accession>A0ABV4UKQ6</accession>
<organism evidence="7 8">
    <name type="scientific">Arthrobacter halodurans</name>
    <dbReference type="NCBI Taxonomy" id="516699"/>
    <lineage>
        <taxon>Bacteria</taxon>
        <taxon>Bacillati</taxon>
        <taxon>Actinomycetota</taxon>
        <taxon>Actinomycetes</taxon>
        <taxon>Micrococcales</taxon>
        <taxon>Micrococcaceae</taxon>
        <taxon>Arthrobacter</taxon>
    </lineage>
</organism>
<reference evidence="7 8" key="1">
    <citation type="submission" date="2024-09" db="EMBL/GenBank/DDBJ databases">
        <authorList>
            <person name="Salinas-Garcia M.A."/>
            <person name="Prieme A."/>
        </authorList>
    </citation>
    <scope>NUCLEOTIDE SEQUENCE [LARGE SCALE GENOMIC DNA]</scope>
    <source>
        <strain evidence="7 8">DSM 21081</strain>
    </source>
</reference>
<dbReference type="PANTHER" id="PTHR30055">
    <property type="entry name" value="HTH-TYPE TRANSCRIPTIONAL REGULATOR RUTR"/>
    <property type="match status" value="1"/>
</dbReference>
<evidence type="ECO:0000256" key="3">
    <source>
        <dbReference type="ARBA" id="ARBA00023163"/>
    </source>
</evidence>
<feature type="region of interest" description="Disordered" evidence="5">
    <location>
        <begin position="1"/>
        <end position="23"/>
    </location>
</feature>
<feature type="region of interest" description="Disordered" evidence="5">
    <location>
        <begin position="231"/>
        <end position="254"/>
    </location>
</feature>
<evidence type="ECO:0000259" key="6">
    <source>
        <dbReference type="PROSITE" id="PS50977"/>
    </source>
</evidence>
<dbReference type="PANTHER" id="PTHR30055:SF234">
    <property type="entry name" value="HTH-TYPE TRANSCRIPTIONAL REGULATOR BETI"/>
    <property type="match status" value="1"/>
</dbReference>
<evidence type="ECO:0000256" key="1">
    <source>
        <dbReference type="ARBA" id="ARBA00023015"/>
    </source>
</evidence>
<dbReference type="InterPro" id="IPR050109">
    <property type="entry name" value="HTH-type_TetR-like_transc_reg"/>
</dbReference>
<dbReference type="InterPro" id="IPR009057">
    <property type="entry name" value="Homeodomain-like_sf"/>
</dbReference>
<evidence type="ECO:0000313" key="7">
    <source>
        <dbReference type="EMBL" id="MFB0834210.1"/>
    </source>
</evidence>
<feature type="compositionally biased region" description="Polar residues" evidence="5">
    <location>
        <begin position="1"/>
        <end position="10"/>
    </location>
</feature>
<evidence type="ECO:0000256" key="5">
    <source>
        <dbReference type="SAM" id="MobiDB-lite"/>
    </source>
</evidence>
<evidence type="ECO:0000256" key="4">
    <source>
        <dbReference type="PROSITE-ProRule" id="PRU00335"/>
    </source>
</evidence>
<dbReference type="EMBL" id="JBHDLJ010000004">
    <property type="protein sequence ID" value="MFB0834210.1"/>
    <property type="molecule type" value="Genomic_DNA"/>
</dbReference>
<dbReference type="SUPFAM" id="SSF46689">
    <property type="entry name" value="Homeodomain-like"/>
    <property type="match status" value="1"/>
</dbReference>
<dbReference type="Pfam" id="PF00440">
    <property type="entry name" value="TetR_N"/>
    <property type="match status" value="1"/>
</dbReference>
<keyword evidence="1" id="KW-0805">Transcription regulation</keyword>
<keyword evidence="3" id="KW-0804">Transcription</keyword>
<dbReference type="InterPro" id="IPR001647">
    <property type="entry name" value="HTH_TetR"/>
</dbReference>
<feature type="domain" description="HTH tetR-type" evidence="6">
    <location>
        <begin position="28"/>
        <end position="87"/>
    </location>
</feature>
<gene>
    <name evidence="7" type="ORF">ACETWP_06370</name>
</gene>
<dbReference type="RefSeq" id="WP_373971383.1">
    <property type="nucleotide sequence ID" value="NZ_JBHDLJ010000004.1"/>
</dbReference>
<dbReference type="Gene3D" id="1.10.357.10">
    <property type="entry name" value="Tetracycline Repressor, domain 2"/>
    <property type="match status" value="1"/>
</dbReference>
<keyword evidence="8" id="KW-1185">Reference proteome</keyword>
<dbReference type="Proteomes" id="UP001575652">
    <property type="component" value="Unassembled WGS sequence"/>
</dbReference>
<sequence>MNVTPRQTQVPEAPAGDGRSARWDAHRQVRRLELISVARRALHRLGPAASMEDLAAAAGTSKSVFYRYFGDKNGLRRAMGEVVIAQMRSKVIDAARRASSEEEGLRAMVGAYLHMAQTSPNVYFFVTSTGRDPLAVPDASGGAAGEDEEPLHHFFADITAMMGERLHAYIGAGEAHAGGAAAVALWPRASIGMVRAAGETWLRLPEGPEKPTEEELAETITRWLVRGIVRRPTVATPPASTPTTTPVHDERPPQ</sequence>
<feature type="DNA-binding region" description="H-T-H motif" evidence="4">
    <location>
        <begin position="50"/>
        <end position="69"/>
    </location>
</feature>
<evidence type="ECO:0000256" key="2">
    <source>
        <dbReference type="ARBA" id="ARBA00023125"/>
    </source>
</evidence>
<keyword evidence="2 4" id="KW-0238">DNA-binding</keyword>
<proteinExistence type="predicted"/>
<comment type="caution">
    <text evidence="7">The sequence shown here is derived from an EMBL/GenBank/DDBJ whole genome shotgun (WGS) entry which is preliminary data.</text>
</comment>
<dbReference type="PROSITE" id="PS50977">
    <property type="entry name" value="HTH_TETR_2"/>
    <property type="match status" value="1"/>
</dbReference>
<protein>
    <submittedName>
        <fullName evidence="7">TetR/AcrR family transcriptional regulator</fullName>
    </submittedName>
</protein>
<feature type="compositionally biased region" description="Low complexity" evidence="5">
    <location>
        <begin position="232"/>
        <end position="246"/>
    </location>
</feature>